<feature type="transmembrane region" description="Helical" evidence="8">
    <location>
        <begin position="57"/>
        <end position="76"/>
    </location>
</feature>
<dbReference type="PANTHER" id="PTHR42682">
    <property type="entry name" value="HYDROGENASE-4 COMPONENT F"/>
    <property type="match status" value="1"/>
</dbReference>
<dbReference type="RefSeq" id="WP_169097805.1">
    <property type="nucleotide sequence ID" value="NZ_JABBVZ010000014.1"/>
</dbReference>
<dbReference type="Proteomes" id="UP000533476">
    <property type="component" value="Unassembled WGS sequence"/>
</dbReference>
<accession>A0A7Y0L261</accession>
<evidence type="ECO:0000259" key="9">
    <source>
        <dbReference type="Pfam" id="PF00361"/>
    </source>
</evidence>
<feature type="transmembrane region" description="Helical" evidence="8">
    <location>
        <begin position="97"/>
        <end position="124"/>
    </location>
</feature>
<dbReference type="InterPro" id="IPR003918">
    <property type="entry name" value="NADH_UbQ_OxRdtase"/>
</dbReference>
<feature type="transmembrane region" description="Helical" evidence="8">
    <location>
        <begin position="159"/>
        <end position="182"/>
    </location>
</feature>
<gene>
    <name evidence="10" type="ORF">HIJ39_06195</name>
</gene>
<keyword evidence="5" id="KW-0560">Oxidoreductase</keyword>
<feature type="transmembrane region" description="Helical" evidence="8">
    <location>
        <begin position="233"/>
        <end position="251"/>
    </location>
</feature>
<dbReference type="EMBL" id="JABBVZ010000014">
    <property type="protein sequence ID" value="NMP21942.1"/>
    <property type="molecule type" value="Genomic_DNA"/>
</dbReference>
<dbReference type="GO" id="GO:0008137">
    <property type="term" value="F:NADH dehydrogenase (ubiquinone) activity"/>
    <property type="evidence" value="ECO:0007669"/>
    <property type="project" value="InterPro"/>
</dbReference>
<name>A0A7Y0L261_9FIRM</name>
<proteinExistence type="predicted"/>
<dbReference type="InterPro" id="IPR052175">
    <property type="entry name" value="ComplexI-like_HydComp"/>
</dbReference>
<keyword evidence="11" id="KW-1185">Reference proteome</keyword>
<feature type="transmembrane region" description="Helical" evidence="8">
    <location>
        <begin position="263"/>
        <end position="282"/>
    </location>
</feature>
<evidence type="ECO:0000256" key="1">
    <source>
        <dbReference type="ARBA" id="ARBA00004651"/>
    </source>
</evidence>
<comment type="caution">
    <text evidence="10">The sequence shown here is derived from an EMBL/GenBank/DDBJ whole genome shotgun (WGS) entry which is preliminary data.</text>
</comment>
<dbReference type="Pfam" id="PF00361">
    <property type="entry name" value="Proton_antipo_M"/>
    <property type="match status" value="1"/>
</dbReference>
<organism evidence="10 11">
    <name type="scientific">Sulfobacillus harzensis</name>
    <dbReference type="NCBI Taxonomy" id="2729629"/>
    <lineage>
        <taxon>Bacteria</taxon>
        <taxon>Bacillati</taxon>
        <taxon>Bacillota</taxon>
        <taxon>Clostridia</taxon>
        <taxon>Eubacteriales</taxon>
        <taxon>Clostridiales Family XVII. Incertae Sedis</taxon>
        <taxon>Sulfobacillus</taxon>
    </lineage>
</organism>
<feature type="transmembrane region" description="Helical" evidence="8">
    <location>
        <begin position="6"/>
        <end position="23"/>
    </location>
</feature>
<feature type="transmembrane region" description="Helical" evidence="8">
    <location>
        <begin position="443"/>
        <end position="465"/>
    </location>
</feature>
<keyword evidence="3 7" id="KW-0812">Transmembrane</keyword>
<feature type="transmembrane region" description="Helical" evidence="8">
    <location>
        <begin position="360"/>
        <end position="379"/>
    </location>
</feature>
<dbReference type="GO" id="GO:0042773">
    <property type="term" value="P:ATP synthesis coupled electron transport"/>
    <property type="evidence" value="ECO:0007669"/>
    <property type="project" value="InterPro"/>
</dbReference>
<feature type="transmembrane region" description="Helical" evidence="8">
    <location>
        <begin position="194"/>
        <end position="213"/>
    </location>
</feature>
<feature type="transmembrane region" description="Helical" evidence="8">
    <location>
        <begin position="302"/>
        <end position="322"/>
    </location>
</feature>
<sequence>MMTDALWIIPLGLAVIGLGYWIVPVNRLGWVSGIAGAFLLFWLAALPLRLWQGTGPLATWFFVIVAILSIFGIWYSGPYITREAKEHHWAARRVKGYYLFFMLFIGSLAALAIWTNFIFLWMAIEGATLTSTVLTAHPASRGAVEAAWKYIVVTELGGLVALLGTILSLTAVGSPLFAWSFVPAHQTLSGVHQHWALIGAYMALVGYGTKAGLAPFHTWLPDAHSEAPAPVSALLSGLKLAGAMFIVYRLFHVLALSLPSAYLQDALILLGLLSLVIAAGSLTFQRDLKRLWAYSSIEHIGLISLGMGFGGIALVGAFLHIWTHAASKTLLFHNAGTVRILYHSSHSEHGARGILHRTPWTGALLALGSAAIVGLPPFAPFWSEWLILAGGLHQVGDRPVAIAAAALVVLIFIAIARRVPGWLFTPGQVGASPVNTIQEPMGLILPSAVLGVFVLAGGIGFPLLVHPLWHHVVSQLATVHL</sequence>
<dbReference type="PRINTS" id="PR01437">
    <property type="entry name" value="NUOXDRDTASE4"/>
</dbReference>
<evidence type="ECO:0000256" key="5">
    <source>
        <dbReference type="ARBA" id="ARBA00023002"/>
    </source>
</evidence>
<feature type="transmembrane region" description="Helical" evidence="8">
    <location>
        <begin position="399"/>
        <end position="416"/>
    </location>
</feature>
<evidence type="ECO:0000313" key="11">
    <source>
        <dbReference type="Proteomes" id="UP000533476"/>
    </source>
</evidence>
<dbReference type="PANTHER" id="PTHR42682:SF5">
    <property type="entry name" value="HYDROGENASE-4 COMPONENT F"/>
    <property type="match status" value="1"/>
</dbReference>
<evidence type="ECO:0000256" key="6">
    <source>
        <dbReference type="ARBA" id="ARBA00023136"/>
    </source>
</evidence>
<comment type="subcellular location">
    <subcellularLocation>
        <location evidence="1">Cell membrane</location>
        <topology evidence="1">Multi-pass membrane protein</topology>
    </subcellularLocation>
    <subcellularLocation>
        <location evidence="7">Membrane</location>
        <topology evidence="7">Multi-pass membrane protein</topology>
    </subcellularLocation>
</comment>
<reference evidence="10 11" key="1">
    <citation type="submission" date="2020-04" db="EMBL/GenBank/DDBJ databases">
        <authorList>
            <person name="Zhang R."/>
            <person name="Schippers A."/>
        </authorList>
    </citation>
    <scope>NUCLEOTIDE SEQUENCE [LARGE SCALE GENOMIC DNA]</scope>
    <source>
        <strain evidence="10 11">DSM 109850</strain>
    </source>
</reference>
<dbReference type="AlphaFoldDB" id="A0A7Y0L261"/>
<evidence type="ECO:0000256" key="2">
    <source>
        <dbReference type="ARBA" id="ARBA00022475"/>
    </source>
</evidence>
<feature type="transmembrane region" description="Helical" evidence="8">
    <location>
        <begin position="30"/>
        <end position="51"/>
    </location>
</feature>
<evidence type="ECO:0000256" key="8">
    <source>
        <dbReference type="SAM" id="Phobius"/>
    </source>
</evidence>
<keyword evidence="2" id="KW-1003">Cell membrane</keyword>
<feature type="domain" description="NADH:quinone oxidoreductase/Mrp antiporter transmembrane" evidence="9">
    <location>
        <begin position="116"/>
        <end position="393"/>
    </location>
</feature>
<dbReference type="GO" id="GO:0005886">
    <property type="term" value="C:plasma membrane"/>
    <property type="evidence" value="ECO:0007669"/>
    <property type="project" value="UniProtKB-SubCell"/>
</dbReference>
<dbReference type="InterPro" id="IPR001750">
    <property type="entry name" value="ND/Mrp_TM"/>
</dbReference>
<dbReference type="GO" id="GO:0016491">
    <property type="term" value="F:oxidoreductase activity"/>
    <property type="evidence" value="ECO:0007669"/>
    <property type="project" value="UniProtKB-KW"/>
</dbReference>
<keyword evidence="4 8" id="KW-1133">Transmembrane helix</keyword>
<keyword evidence="6 8" id="KW-0472">Membrane</keyword>
<evidence type="ECO:0000256" key="3">
    <source>
        <dbReference type="ARBA" id="ARBA00022692"/>
    </source>
</evidence>
<evidence type="ECO:0000256" key="7">
    <source>
        <dbReference type="RuleBase" id="RU000320"/>
    </source>
</evidence>
<evidence type="ECO:0000313" key="10">
    <source>
        <dbReference type="EMBL" id="NMP21942.1"/>
    </source>
</evidence>
<protein>
    <submittedName>
        <fullName evidence="10">Nitroreductase family protein</fullName>
    </submittedName>
</protein>
<evidence type="ECO:0000256" key="4">
    <source>
        <dbReference type="ARBA" id="ARBA00022989"/>
    </source>
</evidence>